<evidence type="ECO:0000313" key="3">
    <source>
        <dbReference type="Proteomes" id="UP000000768"/>
    </source>
</evidence>
<gene>
    <name evidence="2" type="ORF">SORBI_3003G373700</name>
</gene>
<accession>A0A1B6Q791</accession>
<reference evidence="3" key="2">
    <citation type="journal article" date="2018" name="Plant J.">
        <title>The Sorghum bicolor reference genome: improved assembly, gene annotations, a transcriptome atlas, and signatures of genome organization.</title>
        <authorList>
            <person name="McCormick R.F."/>
            <person name="Truong S.K."/>
            <person name="Sreedasyam A."/>
            <person name="Jenkins J."/>
            <person name="Shu S."/>
            <person name="Sims D."/>
            <person name="Kennedy M."/>
            <person name="Amirebrahimi M."/>
            <person name="Weers B.D."/>
            <person name="McKinley B."/>
            <person name="Mattison A."/>
            <person name="Morishige D.T."/>
            <person name="Grimwood J."/>
            <person name="Schmutz J."/>
            <person name="Mullet J.E."/>
        </authorList>
    </citation>
    <scope>NUCLEOTIDE SEQUENCE [LARGE SCALE GENOMIC DNA]</scope>
    <source>
        <strain evidence="3">cv. BTx623</strain>
    </source>
</reference>
<proteinExistence type="predicted"/>
<organism evidence="2 3">
    <name type="scientific">Sorghum bicolor</name>
    <name type="common">Sorghum</name>
    <name type="synonym">Sorghum vulgare</name>
    <dbReference type="NCBI Taxonomy" id="4558"/>
    <lineage>
        <taxon>Eukaryota</taxon>
        <taxon>Viridiplantae</taxon>
        <taxon>Streptophyta</taxon>
        <taxon>Embryophyta</taxon>
        <taxon>Tracheophyta</taxon>
        <taxon>Spermatophyta</taxon>
        <taxon>Magnoliopsida</taxon>
        <taxon>Liliopsida</taxon>
        <taxon>Poales</taxon>
        <taxon>Poaceae</taxon>
        <taxon>PACMAD clade</taxon>
        <taxon>Panicoideae</taxon>
        <taxon>Andropogonodae</taxon>
        <taxon>Andropogoneae</taxon>
        <taxon>Sorghinae</taxon>
        <taxon>Sorghum</taxon>
    </lineage>
</organism>
<evidence type="ECO:0000256" key="1">
    <source>
        <dbReference type="SAM" id="MobiDB-lite"/>
    </source>
</evidence>
<feature type="region of interest" description="Disordered" evidence="1">
    <location>
        <begin position="102"/>
        <end position="121"/>
    </location>
</feature>
<dbReference type="Proteomes" id="UP000000768">
    <property type="component" value="Chromosome 3"/>
</dbReference>
<dbReference type="AlphaFoldDB" id="A0A1B6Q791"/>
<dbReference type="EMBL" id="CM000762">
    <property type="protein sequence ID" value="KXG33793.1"/>
    <property type="molecule type" value="Genomic_DNA"/>
</dbReference>
<reference evidence="2 3" key="1">
    <citation type="journal article" date="2009" name="Nature">
        <title>The Sorghum bicolor genome and the diversification of grasses.</title>
        <authorList>
            <person name="Paterson A.H."/>
            <person name="Bowers J.E."/>
            <person name="Bruggmann R."/>
            <person name="Dubchak I."/>
            <person name="Grimwood J."/>
            <person name="Gundlach H."/>
            <person name="Haberer G."/>
            <person name="Hellsten U."/>
            <person name="Mitros T."/>
            <person name="Poliakov A."/>
            <person name="Schmutz J."/>
            <person name="Spannagl M."/>
            <person name="Tang H."/>
            <person name="Wang X."/>
            <person name="Wicker T."/>
            <person name="Bharti A.K."/>
            <person name="Chapman J."/>
            <person name="Feltus F.A."/>
            <person name="Gowik U."/>
            <person name="Grigoriev I.V."/>
            <person name="Lyons E."/>
            <person name="Maher C.A."/>
            <person name="Martis M."/>
            <person name="Narechania A."/>
            <person name="Otillar R.P."/>
            <person name="Penning B.W."/>
            <person name="Salamov A.A."/>
            <person name="Wang Y."/>
            <person name="Zhang L."/>
            <person name="Carpita N.C."/>
            <person name="Freeling M."/>
            <person name="Gingle A.R."/>
            <person name="Hash C.T."/>
            <person name="Keller B."/>
            <person name="Klein P."/>
            <person name="Kresovich S."/>
            <person name="McCann M.C."/>
            <person name="Ming R."/>
            <person name="Peterson D.G."/>
            <person name="Mehboob-ur-Rahman"/>
            <person name="Ware D."/>
            <person name="Westhoff P."/>
            <person name="Mayer K.F."/>
            <person name="Messing J."/>
            <person name="Rokhsar D.S."/>
        </authorList>
    </citation>
    <scope>NUCLEOTIDE SEQUENCE [LARGE SCALE GENOMIC DNA]</scope>
    <source>
        <strain evidence="3">cv. BTx623</strain>
    </source>
</reference>
<evidence type="ECO:0000313" key="2">
    <source>
        <dbReference type="EMBL" id="KXG33793.1"/>
    </source>
</evidence>
<name>A0A1B6Q791_SORBI</name>
<sequence>MIKAFSGTAAAGTGTGLTRGAARLSAAHSRKGPPLPPVSSLALALARPPSVGVGPWIHAGPSFPWRNEKQMGVEGCPWIHRSAATESDHCQKKNEELGVAVRSRRTNEVARRSGLKPELGS</sequence>
<dbReference type="Gramene" id="KXG33793">
    <property type="protein sequence ID" value="KXG33793"/>
    <property type="gene ID" value="SORBI_3003G373700"/>
</dbReference>
<keyword evidence="3" id="KW-1185">Reference proteome</keyword>
<dbReference type="InParanoid" id="A0A1B6Q791"/>
<protein>
    <submittedName>
        <fullName evidence="2">Uncharacterized protein</fullName>
    </submittedName>
</protein>